<keyword evidence="1" id="KW-0732">Signal</keyword>
<dbReference type="Proteomes" id="UP000053257">
    <property type="component" value="Unassembled WGS sequence"/>
</dbReference>
<name>A0A0C3SE32_PHLG1</name>
<feature type="chain" id="PRO_5002181352" description="Polysaccharide lyase family 14 protein" evidence="1">
    <location>
        <begin position="21"/>
        <end position="294"/>
    </location>
</feature>
<evidence type="ECO:0000313" key="3">
    <source>
        <dbReference type="Proteomes" id="UP000053257"/>
    </source>
</evidence>
<reference evidence="2 3" key="1">
    <citation type="journal article" date="2014" name="PLoS Genet.">
        <title>Analysis of the Phlebiopsis gigantea genome, transcriptome and secretome provides insight into its pioneer colonization strategies of wood.</title>
        <authorList>
            <person name="Hori C."/>
            <person name="Ishida T."/>
            <person name="Igarashi K."/>
            <person name="Samejima M."/>
            <person name="Suzuki H."/>
            <person name="Master E."/>
            <person name="Ferreira P."/>
            <person name="Ruiz-Duenas F.J."/>
            <person name="Held B."/>
            <person name="Canessa P."/>
            <person name="Larrondo L.F."/>
            <person name="Schmoll M."/>
            <person name="Druzhinina I.S."/>
            <person name="Kubicek C.P."/>
            <person name="Gaskell J.A."/>
            <person name="Kersten P."/>
            <person name="St John F."/>
            <person name="Glasner J."/>
            <person name="Sabat G."/>
            <person name="Splinter BonDurant S."/>
            <person name="Syed K."/>
            <person name="Yadav J."/>
            <person name="Mgbeahuruike A.C."/>
            <person name="Kovalchuk A."/>
            <person name="Asiegbu F.O."/>
            <person name="Lackner G."/>
            <person name="Hoffmeister D."/>
            <person name="Rencoret J."/>
            <person name="Gutierrez A."/>
            <person name="Sun H."/>
            <person name="Lindquist E."/>
            <person name="Barry K."/>
            <person name="Riley R."/>
            <person name="Grigoriev I.V."/>
            <person name="Henrissat B."/>
            <person name="Kues U."/>
            <person name="Berka R.M."/>
            <person name="Martinez A.T."/>
            <person name="Covert S.F."/>
            <person name="Blanchette R.A."/>
            <person name="Cullen D."/>
        </authorList>
    </citation>
    <scope>NUCLEOTIDE SEQUENCE [LARGE SCALE GENOMIC DNA]</scope>
    <source>
        <strain evidence="2 3">11061_1 CR5-6</strain>
    </source>
</reference>
<dbReference type="EMBL" id="KN840457">
    <property type="protein sequence ID" value="KIP10175.1"/>
    <property type="molecule type" value="Genomic_DNA"/>
</dbReference>
<dbReference type="AlphaFoldDB" id="A0A0C3SE32"/>
<proteinExistence type="predicted"/>
<evidence type="ECO:0000313" key="2">
    <source>
        <dbReference type="EMBL" id="KIP10175.1"/>
    </source>
</evidence>
<dbReference type="OrthoDB" id="2310204at2759"/>
<feature type="signal peptide" evidence="1">
    <location>
        <begin position="1"/>
        <end position="20"/>
    </location>
</feature>
<gene>
    <name evidence="2" type="ORF">PHLGIDRAFT_28573</name>
</gene>
<accession>A0A0C3SE32</accession>
<dbReference type="HOGENOM" id="CLU_061244_0_0_1"/>
<keyword evidence="3" id="KW-1185">Reference proteome</keyword>
<evidence type="ECO:0000256" key="1">
    <source>
        <dbReference type="SAM" id="SignalP"/>
    </source>
</evidence>
<dbReference type="STRING" id="745531.A0A0C3SE32"/>
<protein>
    <recommendedName>
        <fullName evidence="4">Polysaccharide lyase family 14 protein</fullName>
    </recommendedName>
</protein>
<evidence type="ECO:0008006" key="4">
    <source>
        <dbReference type="Google" id="ProtNLM"/>
    </source>
</evidence>
<organism evidence="2 3">
    <name type="scientific">Phlebiopsis gigantea (strain 11061_1 CR5-6)</name>
    <name type="common">White-rot fungus</name>
    <name type="synonym">Peniophora gigantea</name>
    <dbReference type="NCBI Taxonomy" id="745531"/>
    <lineage>
        <taxon>Eukaryota</taxon>
        <taxon>Fungi</taxon>
        <taxon>Dikarya</taxon>
        <taxon>Basidiomycota</taxon>
        <taxon>Agaricomycotina</taxon>
        <taxon>Agaricomycetes</taxon>
        <taxon>Polyporales</taxon>
        <taxon>Phanerochaetaceae</taxon>
        <taxon>Phlebiopsis</taxon>
    </lineage>
</organism>
<sequence>MASCSLLLLLLCHPPHPLFRRSNVPPQGYYNPLDKGGSMLTTVPGTFPAGLGEPLNVIISGHSDADVLKDQETDGGLRNYFLSFGYASECLGQHLGDDQAANLGDGNGLLNETAVIRWDFGDPQLGACKESINGGAHFRYWVQDGDSADSGAVFIAASYELPIAKQHDIIFNGYNLGRDWMIGNVTNQTALIDTATVSNTSTFSGRTMYANYTYQTDVSYQSGILQNTSDGVNHFQSVAPKNGTAQDGLVAVMQVKIVSRPTVSSAVSIIPTALSSLVAFALAATSCHLLSFTL</sequence>